<proteinExistence type="predicted"/>
<dbReference type="InParanoid" id="A0A251RS47"/>
<protein>
    <submittedName>
        <fullName evidence="1">Uncharacterized protein</fullName>
    </submittedName>
</protein>
<dbReference type="Proteomes" id="UP000215914">
    <property type="component" value="Chromosome 17"/>
</dbReference>
<evidence type="ECO:0000313" key="1">
    <source>
        <dbReference type="EMBL" id="OTF87235.1"/>
    </source>
</evidence>
<reference evidence="2" key="1">
    <citation type="journal article" date="2017" name="Nature">
        <title>The sunflower genome provides insights into oil metabolism, flowering and Asterid evolution.</title>
        <authorList>
            <person name="Badouin H."/>
            <person name="Gouzy J."/>
            <person name="Grassa C.J."/>
            <person name="Murat F."/>
            <person name="Staton S.E."/>
            <person name="Cottret L."/>
            <person name="Lelandais-Briere C."/>
            <person name="Owens G.L."/>
            <person name="Carrere S."/>
            <person name="Mayjonade B."/>
            <person name="Legrand L."/>
            <person name="Gill N."/>
            <person name="Kane N.C."/>
            <person name="Bowers J.E."/>
            <person name="Hubner S."/>
            <person name="Bellec A."/>
            <person name="Berard A."/>
            <person name="Berges H."/>
            <person name="Blanchet N."/>
            <person name="Boniface M.C."/>
            <person name="Brunel D."/>
            <person name="Catrice O."/>
            <person name="Chaidir N."/>
            <person name="Claudel C."/>
            <person name="Donnadieu C."/>
            <person name="Faraut T."/>
            <person name="Fievet G."/>
            <person name="Helmstetter N."/>
            <person name="King M."/>
            <person name="Knapp S.J."/>
            <person name="Lai Z."/>
            <person name="Le Paslier M.C."/>
            <person name="Lippi Y."/>
            <person name="Lorenzon L."/>
            <person name="Mandel J.R."/>
            <person name="Marage G."/>
            <person name="Marchand G."/>
            <person name="Marquand E."/>
            <person name="Bret-Mestries E."/>
            <person name="Morien E."/>
            <person name="Nambeesan S."/>
            <person name="Nguyen T."/>
            <person name="Pegot-Espagnet P."/>
            <person name="Pouilly N."/>
            <person name="Raftis F."/>
            <person name="Sallet E."/>
            <person name="Schiex T."/>
            <person name="Thomas J."/>
            <person name="Vandecasteele C."/>
            <person name="Vares D."/>
            <person name="Vear F."/>
            <person name="Vautrin S."/>
            <person name="Crespi M."/>
            <person name="Mangin B."/>
            <person name="Burke J.M."/>
            <person name="Salse J."/>
            <person name="Munos S."/>
            <person name="Vincourt P."/>
            <person name="Rieseberg L.H."/>
            <person name="Langlade N.B."/>
        </authorList>
    </citation>
    <scope>NUCLEOTIDE SEQUENCE [LARGE SCALE GENOMIC DNA]</scope>
    <source>
        <strain evidence="2">cv. SF193</strain>
    </source>
</reference>
<dbReference type="EMBL" id="CM007906">
    <property type="protein sequence ID" value="OTF87235.1"/>
    <property type="molecule type" value="Genomic_DNA"/>
</dbReference>
<gene>
    <name evidence="1" type="ORF">HannXRQ_Chr17g0559531</name>
</gene>
<evidence type="ECO:0000313" key="2">
    <source>
        <dbReference type="Proteomes" id="UP000215914"/>
    </source>
</evidence>
<sequence length="72" mass="8400">MRNLFVRVHHIDFLSLTFGHFVSNPFYQMGLGHETGYPHFFICPYLLKSLVRYFEVIAFMKPATLIFSSAPT</sequence>
<dbReference type="AlphaFoldDB" id="A0A251RS47"/>
<keyword evidence="2" id="KW-1185">Reference proteome</keyword>
<accession>A0A251RS47</accession>
<name>A0A251RS47_HELAN</name>
<organism evidence="1 2">
    <name type="scientific">Helianthus annuus</name>
    <name type="common">Common sunflower</name>
    <dbReference type="NCBI Taxonomy" id="4232"/>
    <lineage>
        <taxon>Eukaryota</taxon>
        <taxon>Viridiplantae</taxon>
        <taxon>Streptophyta</taxon>
        <taxon>Embryophyta</taxon>
        <taxon>Tracheophyta</taxon>
        <taxon>Spermatophyta</taxon>
        <taxon>Magnoliopsida</taxon>
        <taxon>eudicotyledons</taxon>
        <taxon>Gunneridae</taxon>
        <taxon>Pentapetalae</taxon>
        <taxon>asterids</taxon>
        <taxon>campanulids</taxon>
        <taxon>Asterales</taxon>
        <taxon>Asteraceae</taxon>
        <taxon>Asteroideae</taxon>
        <taxon>Heliantheae alliance</taxon>
        <taxon>Heliantheae</taxon>
        <taxon>Helianthus</taxon>
    </lineage>
</organism>